<dbReference type="Pfam" id="PF01638">
    <property type="entry name" value="HxlR"/>
    <property type="match status" value="1"/>
</dbReference>
<sequence>MAKHTIESCAKAKMAIRDTLDIVGGKWKLVLISVLQSGKKGFNELSREAAISPRILSKELQEMEMNGLVSRKVCDTKPVTVQYELTPYSETLDDVLTAMEKWGFQHRNNIIQGIK</sequence>
<evidence type="ECO:0000256" key="3">
    <source>
        <dbReference type="ARBA" id="ARBA00023163"/>
    </source>
</evidence>
<evidence type="ECO:0000259" key="4">
    <source>
        <dbReference type="PROSITE" id="PS51118"/>
    </source>
</evidence>
<dbReference type="PANTHER" id="PTHR33204">
    <property type="entry name" value="TRANSCRIPTIONAL REGULATOR, MARR FAMILY"/>
    <property type="match status" value="1"/>
</dbReference>
<reference evidence="5 6" key="1">
    <citation type="submission" date="2020-09" db="EMBL/GenBank/DDBJ databases">
        <title>Pedobacter sp. SW-16 isolated from soil near Yeocheon.</title>
        <authorList>
            <person name="Im H.S."/>
            <person name="Joung Y."/>
            <person name="Lee S.-S."/>
        </authorList>
    </citation>
    <scope>NUCLEOTIDE SEQUENCE [LARGE SCALE GENOMIC DNA]</scope>
    <source>
        <strain evidence="5 6">SW-16</strain>
    </source>
</reference>
<proteinExistence type="predicted"/>
<dbReference type="SUPFAM" id="SSF46785">
    <property type="entry name" value="Winged helix' DNA-binding domain"/>
    <property type="match status" value="1"/>
</dbReference>
<dbReference type="InterPro" id="IPR002577">
    <property type="entry name" value="HTH_HxlR"/>
</dbReference>
<dbReference type="RefSeq" id="WP_167292871.1">
    <property type="nucleotide sequence ID" value="NZ_CP061171.1"/>
</dbReference>
<keyword evidence="1" id="KW-0805">Transcription regulation</keyword>
<dbReference type="PROSITE" id="PS51118">
    <property type="entry name" value="HTH_HXLR"/>
    <property type="match status" value="1"/>
</dbReference>
<keyword evidence="2" id="KW-0238">DNA-binding</keyword>
<organism evidence="5 6">
    <name type="scientific">Pedobacter riviphilus</name>
    <dbReference type="NCBI Taxonomy" id="2766984"/>
    <lineage>
        <taxon>Bacteria</taxon>
        <taxon>Pseudomonadati</taxon>
        <taxon>Bacteroidota</taxon>
        <taxon>Sphingobacteriia</taxon>
        <taxon>Sphingobacteriales</taxon>
        <taxon>Sphingobacteriaceae</taxon>
        <taxon>Pedobacter</taxon>
    </lineage>
</organism>
<dbReference type="InterPro" id="IPR036390">
    <property type="entry name" value="WH_DNA-bd_sf"/>
</dbReference>
<dbReference type="Proteomes" id="UP000516439">
    <property type="component" value="Chromosome"/>
</dbReference>
<keyword evidence="3" id="KW-0804">Transcription</keyword>
<evidence type="ECO:0000313" key="6">
    <source>
        <dbReference type="Proteomes" id="UP000516439"/>
    </source>
</evidence>
<dbReference type="PANTHER" id="PTHR33204:SF18">
    <property type="entry name" value="TRANSCRIPTIONAL REGULATORY PROTEIN"/>
    <property type="match status" value="1"/>
</dbReference>
<evidence type="ECO:0000256" key="2">
    <source>
        <dbReference type="ARBA" id="ARBA00023125"/>
    </source>
</evidence>
<evidence type="ECO:0000256" key="1">
    <source>
        <dbReference type="ARBA" id="ARBA00023015"/>
    </source>
</evidence>
<accession>A0ABX6TJG3</accession>
<gene>
    <name evidence="5" type="ORF">H9N25_00700</name>
</gene>
<evidence type="ECO:0000313" key="5">
    <source>
        <dbReference type="EMBL" id="QNR85063.1"/>
    </source>
</evidence>
<name>A0ABX6TJG3_9SPHI</name>
<dbReference type="InterPro" id="IPR036388">
    <property type="entry name" value="WH-like_DNA-bd_sf"/>
</dbReference>
<dbReference type="Gene3D" id="1.10.10.10">
    <property type="entry name" value="Winged helix-like DNA-binding domain superfamily/Winged helix DNA-binding domain"/>
    <property type="match status" value="1"/>
</dbReference>
<feature type="domain" description="HTH hxlR-type" evidence="4">
    <location>
        <begin position="9"/>
        <end position="111"/>
    </location>
</feature>
<keyword evidence="6" id="KW-1185">Reference proteome</keyword>
<dbReference type="EMBL" id="CP061171">
    <property type="protein sequence ID" value="QNR85063.1"/>
    <property type="molecule type" value="Genomic_DNA"/>
</dbReference>
<protein>
    <submittedName>
        <fullName evidence="5">Helix-turn-helix transcriptional regulator</fullName>
    </submittedName>
</protein>